<accession>A0AAV9ZIS3</accession>
<organism evidence="2 3">
    <name type="scientific">Favolaschia claudopus</name>
    <dbReference type="NCBI Taxonomy" id="2862362"/>
    <lineage>
        <taxon>Eukaryota</taxon>
        <taxon>Fungi</taxon>
        <taxon>Dikarya</taxon>
        <taxon>Basidiomycota</taxon>
        <taxon>Agaricomycotina</taxon>
        <taxon>Agaricomycetes</taxon>
        <taxon>Agaricomycetidae</taxon>
        <taxon>Agaricales</taxon>
        <taxon>Marasmiineae</taxon>
        <taxon>Mycenaceae</taxon>
        <taxon>Favolaschia</taxon>
    </lineage>
</organism>
<feature type="compositionally biased region" description="Pro residues" evidence="1">
    <location>
        <begin position="17"/>
        <end position="26"/>
    </location>
</feature>
<evidence type="ECO:0000256" key="1">
    <source>
        <dbReference type="SAM" id="MobiDB-lite"/>
    </source>
</evidence>
<evidence type="ECO:0000313" key="3">
    <source>
        <dbReference type="Proteomes" id="UP001362999"/>
    </source>
</evidence>
<sequence length="329" mass="36800">MVPARRLAALFDTPSSPLAPPHPPTTGTPKAPLQQGLHRISKAVTPLLQTAVAVTHPLHICLPTRARRTQREDFTQGGVFIAKKLRLKPEGVLMLEEFAKDANSMNEIRSYGQLLRITKMQALVSAPAGSIVIPKKFEHKIDVHTFRTLLSPTLPYHVKKAGGDSPSGIVKTLIFDHAGDWGVTREDIDDKAKWSVMASRVRTRLTDRRYDIKKTISESIWITTKTEEGEVIVNDREDPLDIIQLCEVLVNLVDANLHVTLPLLGRVAVLRQVLIDDNGGAKFWEKVDDQLSKLREKYENDETRISKAIGKVLKNDCRTFGNPDLSLFK</sequence>
<evidence type="ECO:0000313" key="2">
    <source>
        <dbReference type="EMBL" id="KAK6984273.1"/>
    </source>
</evidence>
<dbReference type="AlphaFoldDB" id="A0AAV9ZIS3"/>
<gene>
    <name evidence="2" type="ORF">R3P38DRAFT_3410017</name>
</gene>
<name>A0AAV9ZIS3_9AGAR</name>
<dbReference type="Proteomes" id="UP001362999">
    <property type="component" value="Unassembled WGS sequence"/>
</dbReference>
<protein>
    <submittedName>
        <fullName evidence="2">Uncharacterized protein</fullName>
    </submittedName>
</protein>
<proteinExistence type="predicted"/>
<reference evidence="2 3" key="1">
    <citation type="journal article" date="2024" name="J Genomics">
        <title>Draft genome sequencing and assembly of Favolaschia claudopus CIRM-BRFM 2984 isolated from oak limbs.</title>
        <authorList>
            <person name="Navarro D."/>
            <person name="Drula E."/>
            <person name="Chaduli D."/>
            <person name="Cazenave R."/>
            <person name="Ahrendt S."/>
            <person name="Wang J."/>
            <person name="Lipzen A."/>
            <person name="Daum C."/>
            <person name="Barry K."/>
            <person name="Grigoriev I.V."/>
            <person name="Favel A."/>
            <person name="Rosso M.N."/>
            <person name="Martin F."/>
        </authorList>
    </citation>
    <scope>NUCLEOTIDE SEQUENCE [LARGE SCALE GENOMIC DNA]</scope>
    <source>
        <strain evidence="2 3">CIRM-BRFM 2984</strain>
    </source>
</reference>
<dbReference type="EMBL" id="JAWWNJ010000139">
    <property type="protein sequence ID" value="KAK6984273.1"/>
    <property type="molecule type" value="Genomic_DNA"/>
</dbReference>
<feature type="region of interest" description="Disordered" evidence="1">
    <location>
        <begin position="10"/>
        <end position="33"/>
    </location>
</feature>
<keyword evidence="3" id="KW-1185">Reference proteome</keyword>
<comment type="caution">
    <text evidence="2">The sequence shown here is derived from an EMBL/GenBank/DDBJ whole genome shotgun (WGS) entry which is preliminary data.</text>
</comment>